<accession>A0A4Y7Q3L6</accession>
<evidence type="ECO:0000313" key="1">
    <source>
        <dbReference type="EMBL" id="TDL21390.1"/>
    </source>
</evidence>
<sequence length="605" mass="67391">MLKFNSLNTARSLTARARELDAYKRFLLAVGRGNIPRIHALVATARRQGRGIHAILGRIDLAIKHLYSPKGYSEEEFQRAYLFATLGWRPLLELAHCTLGLPSIDAVKRRVSKNLLSASAQSPTLREMQENLTVCYPTDPAIDIPHALDSVFKGPGFQIMIDEIKIESRLRWDPRSNMILGVCREHSEHSVLEFRSMVQANAIKDDLDAKRLHLGTEATVVAVGSLSGERVSYTARPFVVSATCKAETVMAHKDLLERTIAAAHKHAPHIGGRLYCLGTDGESRRRRSLALLTMVCELAVNSPLRIQLGELEFFDYLCGADEITCDFDFRHVLKRFRNVLLRLAGIKLDGVVITTSILRRHLSASGLKKAQIDSILSPNDKQDVTLMFKLLSAIANLAPADPSDDPPTHITRRLLRLLGRLYTHLLEPYTNVSLTLHEQLSHLSAAAHLVLAIYSSEKGGFIPVQLYYDVMSMIKNAYFCVGKTQLDDPDGAFWIILLGTDGLEKVFGRVRTITGNDTNCDVLQLANRLDGAVNCTNIFALHPDWERGSRRLTLKGVVEQGTDVKQKSDHINPVSWTGDVAVRNVVLKSCWQEGRRVAESELNNA</sequence>
<keyword evidence="2" id="KW-1185">Reference proteome</keyword>
<proteinExistence type="predicted"/>
<dbReference type="Proteomes" id="UP000294933">
    <property type="component" value="Unassembled WGS sequence"/>
</dbReference>
<evidence type="ECO:0000313" key="2">
    <source>
        <dbReference type="Proteomes" id="UP000294933"/>
    </source>
</evidence>
<reference evidence="1 2" key="1">
    <citation type="submission" date="2018-06" db="EMBL/GenBank/DDBJ databases">
        <title>A transcriptomic atlas of mushroom development highlights an independent origin of complex multicellularity.</title>
        <authorList>
            <consortium name="DOE Joint Genome Institute"/>
            <person name="Krizsan K."/>
            <person name="Almasi E."/>
            <person name="Merenyi Z."/>
            <person name="Sahu N."/>
            <person name="Viragh M."/>
            <person name="Koszo T."/>
            <person name="Mondo S."/>
            <person name="Kiss B."/>
            <person name="Balint B."/>
            <person name="Kues U."/>
            <person name="Barry K."/>
            <person name="Hegedus J.C."/>
            <person name="Henrissat B."/>
            <person name="Johnson J."/>
            <person name="Lipzen A."/>
            <person name="Ohm R."/>
            <person name="Nagy I."/>
            <person name="Pangilinan J."/>
            <person name="Yan J."/>
            <person name="Xiong Y."/>
            <person name="Grigoriev I.V."/>
            <person name="Hibbett D.S."/>
            <person name="Nagy L.G."/>
        </authorList>
    </citation>
    <scope>NUCLEOTIDE SEQUENCE [LARGE SCALE GENOMIC DNA]</scope>
    <source>
        <strain evidence="1 2">SZMC22713</strain>
    </source>
</reference>
<dbReference type="EMBL" id="ML170181">
    <property type="protein sequence ID" value="TDL21390.1"/>
    <property type="molecule type" value="Genomic_DNA"/>
</dbReference>
<gene>
    <name evidence="1" type="ORF">BD410DRAFT_724370</name>
</gene>
<dbReference type="OrthoDB" id="2691851at2759"/>
<feature type="non-terminal residue" evidence="1">
    <location>
        <position position="605"/>
    </location>
</feature>
<protein>
    <submittedName>
        <fullName evidence="1">Uncharacterized protein</fullName>
    </submittedName>
</protein>
<organism evidence="1 2">
    <name type="scientific">Rickenella mellea</name>
    <dbReference type="NCBI Taxonomy" id="50990"/>
    <lineage>
        <taxon>Eukaryota</taxon>
        <taxon>Fungi</taxon>
        <taxon>Dikarya</taxon>
        <taxon>Basidiomycota</taxon>
        <taxon>Agaricomycotina</taxon>
        <taxon>Agaricomycetes</taxon>
        <taxon>Hymenochaetales</taxon>
        <taxon>Rickenellaceae</taxon>
        <taxon>Rickenella</taxon>
    </lineage>
</organism>
<name>A0A4Y7Q3L6_9AGAM</name>
<dbReference type="AlphaFoldDB" id="A0A4Y7Q3L6"/>
<dbReference type="VEuPathDB" id="FungiDB:BD410DRAFT_724370"/>